<dbReference type="GO" id="GO:0005829">
    <property type="term" value="C:cytosol"/>
    <property type="evidence" value="ECO:0007669"/>
    <property type="project" value="TreeGrafter"/>
</dbReference>
<evidence type="ECO:0000256" key="1">
    <source>
        <dbReference type="ARBA" id="ARBA00002868"/>
    </source>
</evidence>
<dbReference type="GO" id="GO:0042254">
    <property type="term" value="P:ribosome biogenesis"/>
    <property type="evidence" value="ECO:0007669"/>
    <property type="project" value="UniProtKB-KW"/>
</dbReference>
<dbReference type="PANTHER" id="PTHR38099">
    <property type="entry name" value="LARGE RIBOSOMAL RNA SUBUNIT ACCUMULATION PROTEIN YCED"/>
    <property type="match status" value="1"/>
</dbReference>
<keyword evidence="4" id="KW-0690">Ribosome biogenesis</keyword>
<dbReference type="AlphaFoldDB" id="A0A2U2AEV3"/>
<dbReference type="OrthoDB" id="9786771at2"/>
<feature type="compositionally biased region" description="Basic and acidic residues" evidence="6">
    <location>
        <begin position="141"/>
        <end position="159"/>
    </location>
</feature>
<dbReference type="Proteomes" id="UP000245020">
    <property type="component" value="Unassembled WGS sequence"/>
</dbReference>
<protein>
    <recommendedName>
        <fullName evidence="3">Large ribosomal RNA subunit accumulation protein YceD</fullName>
    </recommendedName>
    <alternativeName>
        <fullName evidence="5">23S rRNA accumulation protein YceD</fullName>
    </alternativeName>
</protein>
<comment type="similarity">
    <text evidence="2">Belongs to the DUF177 domain family.</text>
</comment>
<dbReference type="InterPro" id="IPR003772">
    <property type="entry name" value="YceD"/>
</dbReference>
<name>A0A2U2AEV3_9GAMM</name>
<evidence type="ECO:0000256" key="2">
    <source>
        <dbReference type="ARBA" id="ARBA00010740"/>
    </source>
</evidence>
<feature type="region of interest" description="Disordered" evidence="6">
    <location>
        <begin position="141"/>
        <end position="160"/>
    </location>
</feature>
<organism evidence="7 8">
    <name type="scientific">Ignatzschineria ureiclastica</name>
    <dbReference type="NCBI Taxonomy" id="472582"/>
    <lineage>
        <taxon>Bacteria</taxon>
        <taxon>Pseudomonadati</taxon>
        <taxon>Pseudomonadota</taxon>
        <taxon>Gammaproteobacteria</taxon>
        <taxon>Cardiobacteriales</taxon>
        <taxon>Ignatzschineriaceae</taxon>
        <taxon>Ignatzschineria</taxon>
    </lineage>
</organism>
<evidence type="ECO:0000313" key="8">
    <source>
        <dbReference type="Proteomes" id="UP000245020"/>
    </source>
</evidence>
<sequence length="171" mass="19479">MNYSTLSIWQAIEHGYVVENDHLPSKFFPRLEAAVAKVNGDIVLSFRAGLDENQHQSIIGTASVNVDVECQRCLEPFPLEVEVQFRWIPVKSEYEAELVGDDADVIIVEEADPIGFLYHVEDELLMALPIIPYHEDDEPCAGRDFLKNQEHPEEEDKKNPFAILTDLLDQK</sequence>
<proteinExistence type="inferred from homology"/>
<evidence type="ECO:0000256" key="6">
    <source>
        <dbReference type="SAM" id="MobiDB-lite"/>
    </source>
</evidence>
<dbReference type="InterPro" id="IPR039255">
    <property type="entry name" value="YceD_bac"/>
</dbReference>
<comment type="caution">
    <text evidence="7">The sequence shown here is derived from an EMBL/GenBank/DDBJ whole genome shotgun (WGS) entry which is preliminary data.</text>
</comment>
<dbReference type="PANTHER" id="PTHR38099:SF1">
    <property type="entry name" value="LARGE RIBOSOMAL RNA SUBUNIT ACCUMULATION PROTEIN YCED"/>
    <property type="match status" value="1"/>
</dbReference>
<evidence type="ECO:0000256" key="4">
    <source>
        <dbReference type="ARBA" id="ARBA00022517"/>
    </source>
</evidence>
<keyword evidence="8" id="KW-1185">Reference proteome</keyword>
<dbReference type="Pfam" id="PF02620">
    <property type="entry name" value="YceD"/>
    <property type="match status" value="1"/>
</dbReference>
<gene>
    <name evidence="7" type="ORF">DC083_04600</name>
</gene>
<evidence type="ECO:0000313" key="7">
    <source>
        <dbReference type="EMBL" id="PWD81176.1"/>
    </source>
</evidence>
<reference evidence="8" key="1">
    <citation type="submission" date="2018-05" db="EMBL/GenBank/DDBJ databases">
        <title>Ignatzschineria dubaiensis sp. nov., isolated from necrotic foot tissues of dromedaries (Camelus dromedarius) and associated maggots in Dubai, United Arab Emirates.</title>
        <authorList>
            <person name="Tsang C.C."/>
            <person name="Tang J.Y.M."/>
            <person name="Fong J.Y.H."/>
            <person name="Kinne J."/>
            <person name="Lee H.H."/>
            <person name="Joseph M."/>
            <person name="Jose S."/>
            <person name="Schuster R.K."/>
            <person name="Tang Y."/>
            <person name="Sivakumar S."/>
            <person name="Chen J.H.K."/>
            <person name="Teng J.L.L."/>
            <person name="Lau S.K.P."/>
            <person name="Wernery U."/>
            <person name="Woo P.C.Y."/>
        </authorList>
    </citation>
    <scope>NUCLEOTIDE SEQUENCE [LARGE SCALE GENOMIC DNA]</scope>
    <source>
        <strain evidence="8">KCTC 22644</strain>
    </source>
</reference>
<dbReference type="EMBL" id="QEWQ01000003">
    <property type="protein sequence ID" value="PWD81176.1"/>
    <property type="molecule type" value="Genomic_DNA"/>
</dbReference>
<dbReference type="RefSeq" id="WP_109189074.1">
    <property type="nucleotide sequence ID" value="NZ_BMYA01000003.1"/>
</dbReference>
<evidence type="ECO:0000256" key="3">
    <source>
        <dbReference type="ARBA" id="ARBA00015716"/>
    </source>
</evidence>
<comment type="function">
    <text evidence="1">Plays a role in synthesis, processing and/or stability of 23S rRNA.</text>
</comment>
<evidence type="ECO:0000256" key="5">
    <source>
        <dbReference type="ARBA" id="ARBA00031841"/>
    </source>
</evidence>
<accession>A0A2U2AEV3</accession>